<dbReference type="PRINTS" id="PR00463">
    <property type="entry name" value="EP450I"/>
</dbReference>
<dbReference type="PANTHER" id="PTHR46300">
    <property type="entry name" value="P450, PUTATIVE (EUROFUNG)-RELATED-RELATED"/>
    <property type="match status" value="1"/>
</dbReference>
<dbReference type="GO" id="GO:0005506">
    <property type="term" value="F:iron ion binding"/>
    <property type="evidence" value="ECO:0007669"/>
    <property type="project" value="InterPro"/>
</dbReference>
<evidence type="ECO:0000256" key="1">
    <source>
        <dbReference type="ARBA" id="ARBA00001971"/>
    </source>
</evidence>
<comment type="caution">
    <text evidence="11">The sequence shown here is derived from an EMBL/GenBank/DDBJ whole genome shotgun (WGS) entry which is preliminary data.</text>
</comment>
<dbReference type="PANTHER" id="PTHR46300:SF1">
    <property type="entry name" value="P450, PUTATIVE (EUROFUNG)-RELATED"/>
    <property type="match status" value="1"/>
</dbReference>
<dbReference type="AlphaFoldDB" id="A0A1Y2FWX4"/>
<dbReference type="InParanoid" id="A0A1Y2FWX4"/>
<gene>
    <name evidence="11" type="ORF">BCR35DRAFT_15924</name>
</gene>
<feature type="binding site" description="axial binding residue" evidence="9">
    <location>
        <position position="454"/>
    </location>
    <ligand>
        <name>heme</name>
        <dbReference type="ChEBI" id="CHEBI:30413"/>
    </ligand>
    <ligandPart>
        <name>Fe</name>
        <dbReference type="ChEBI" id="CHEBI:18248"/>
    </ligandPart>
</feature>
<evidence type="ECO:0000313" key="11">
    <source>
        <dbReference type="EMBL" id="ORY88519.1"/>
    </source>
</evidence>
<keyword evidence="10" id="KW-1133">Transmembrane helix</keyword>
<evidence type="ECO:0000313" key="12">
    <source>
        <dbReference type="Proteomes" id="UP000193467"/>
    </source>
</evidence>
<keyword evidence="10" id="KW-0812">Transmembrane</keyword>
<dbReference type="SUPFAM" id="SSF48264">
    <property type="entry name" value="Cytochrome P450"/>
    <property type="match status" value="1"/>
</dbReference>
<dbReference type="OrthoDB" id="1055148at2759"/>
<evidence type="ECO:0000256" key="6">
    <source>
        <dbReference type="ARBA" id="ARBA00023002"/>
    </source>
</evidence>
<evidence type="ECO:0000256" key="2">
    <source>
        <dbReference type="ARBA" id="ARBA00005179"/>
    </source>
</evidence>
<keyword evidence="6" id="KW-0560">Oxidoreductase</keyword>
<dbReference type="EMBL" id="MCGR01000010">
    <property type="protein sequence ID" value="ORY88519.1"/>
    <property type="molecule type" value="Genomic_DNA"/>
</dbReference>
<keyword evidence="5 9" id="KW-0479">Metal-binding</keyword>
<dbReference type="Proteomes" id="UP000193467">
    <property type="component" value="Unassembled WGS sequence"/>
</dbReference>
<dbReference type="Pfam" id="PF00067">
    <property type="entry name" value="p450"/>
    <property type="match status" value="1"/>
</dbReference>
<dbReference type="CDD" id="cd11065">
    <property type="entry name" value="CYP64-like"/>
    <property type="match status" value="1"/>
</dbReference>
<dbReference type="InterPro" id="IPR002401">
    <property type="entry name" value="Cyt_P450_E_grp-I"/>
</dbReference>
<dbReference type="InterPro" id="IPR001128">
    <property type="entry name" value="Cyt_P450"/>
</dbReference>
<comment type="pathway">
    <text evidence="2">Secondary metabolite biosynthesis.</text>
</comment>
<name>A0A1Y2FWX4_9BASI</name>
<comment type="similarity">
    <text evidence="3">Belongs to the cytochrome P450 family.</text>
</comment>
<feature type="transmembrane region" description="Helical" evidence="10">
    <location>
        <begin position="20"/>
        <end position="39"/>
    </location>
</feature>
<keyword evidence="12" id="KW-1185">Reference proteome</keyword>
<dbReference type="STRING" id="106004.A0A1Y2FWX4"/>
<evidence type="ECO:0000256" key="7">
    <source>
        <dbReference type="ARBA" id="ARBA00023004"/>
    </source>
</evidence>
<reference evidence="11 12" key="1">
    <citation type="submission" date="2016-07" db="EMBL/GenBank/DDBJ databases">
        <title>Pervasive Adenine N6-methylation of Active Genes in Fungi.</title>
        <authorList>
            <consortium name="DOE Joint Genome Institute"/>
            <person name="Mondo S.J."/>
            <person name="Dannebaum R.O."/>
            <person name="Kuo R.C."/>
            <person name="Labutti K."/>
            <person name="Haridas S."/>
            <person name="Kuo A."/>
            <person name="Salamov A."/>
            <person name="Ahrendt S.R."/>
            <person name="Lipzen A."/>
            <person name="Sullivan W."/>
            <person name="Andreopoulos W.B."/>
            <person name="Clum A."/>
            <person name="Lindquist E."/>
            <person name="Daum C."/>
            <person name="Ramamoorthy G.K."/>
            <person name="Gryganskyi A."/>
            <person name="Culley D."/>
            <person name="Magnuson J.K."/>
            <person name="James T.Y."/>
            <person name="O'Malley M.A."/>
            <person name="Stajich J.E."/>
            <person name="Spatafora J.W."/>
            <person name="Visel A."/>
            <person name="Grigoriev I.V."/>
        </authorList>
    </citation>
    <scope>NUCLEOTIDE SEQUENCE [LARGE SCALE GENOMIC DNA]</scope>
    <source>
        <strain evidence="11 12">62-1032</strain>
    </source>
</reference>
<keyword evidence="8" id="KW-0503">Monooxygenase</keyword>
<sequence length="534" mass="60441">MDTLTANQTSPLLPTYSFQLTSPTTLATVLLAFALALFLRQSNSRKGPLPPGPKGWPIIGNMLDLPKSRPWVQMEKWTKEFGPIYTLKLGQRTVLVVGRASTALELLDKRSAIYSSRPRMVMTSELVSRGLRMTFMPYGELWRRERKLLHQLTSNTASAGYEEIQMGESAQLCWDMIRKPQGWWGHCQRYAGSTIMQIAFDKRAPTPHDHAITEMRNVNERMTKTAVAGRYIVDSLPFLNHLPKALAPWKQEADDLFLQTLKLFKGHVDDVRERVSNGQDSHCFAREILRLQKQYQLSDNEMTYLAGAMYGAGSDTTADGISTFLLTMVAHPHVQAKAQAELDRVVGRARMPEFADQEDLIYCQAVVREILRWRTVVAGGLAHATTEDDWYEGYFIPKGTSILANHWAIHLDPEVYPEPETFNPERFIDEEGKVIGTKYSERGHHAYGFGRRICPGMHIADRSLFIVFTRLLWSLNLSHAKDASGADIPVDVNAYSEGFSSHPLHFECKIERRGDWVEQAIESAMESAGIEKPE</sequence>
<dbReference type="Gene3D" id="1.10.630.10">
    <property type="entry name" value="Cytochrome P450"/>
    <property type="match status" value="1"/>
</dbReference>
<keyword evidence="7 9" id="KW-0408">Iron</keyword>
<dbReference type="GO" id="GO:0016705">
    <property type="term" value="F:oxidoreductase activity, acting on paired donors, with incorporation or reduction of molecular oxygen"/>
    <property type="evidence" value="ECO:0007669"/>
    <property type="project" value="InterPro"/>
</dbReference>
<proteinExistence type="inferred from homology"/>
<keyword evidence="10" id="KW-0472">Membrane</keyword>
<protein>
    <submittedName>
        <fullName evidence="11">Putative O-methylsterigmatocystin oxidoreductase</fullName>
    </submittedName>
</protein>
<evidence type="ECO:0000256" key="5">
    <source>
        <dbReference type="ARBA" id="ARBA00022723"/>
    </source>
</evidence>
<dbReference type="InterPro" id="IPR050364">
    <property type="entry name" value="Cytochrome_P450_fung"/>
</dbReference>
<evidence type="ECO:0000256" key="10">
    <source>
        <dbReference type="SAM" id="Phobius"/>
    </source>
</evidence>
<evidence type="ECO:0000256" key="9">
    <source>
        <dbReference type="PIRSR" id="PIRSR602401-1"/>
    </source>
</evidence>
<keyword evidence="4 9" id="KW-0349">Heme</keyword>
<dbReference type="InterPro" id="IPR036396">
    <property type="entry name" value="Cyt_P450_sf"/>
</dbReference>
<dbReference type="GO" id="GO:0004497">
    <property type="term" value="F:monooxygenase activity"/>
    <property type="evidence" value="ECO:0007669"/>
    <property type="project" value="UniProtKB-KW"/>
</dbReference>
<evidence type="ECO:0000256" key="4">
    <source>
        <dbReference type="ARBA" id="ARBA00022617"/>
    </source>
</evidence>
<dbReference type="GO" id="GO:0020037">
    <property type="term" value="F:heme binding"/>
    <property type="evidence" value="ECO:0007669"/>
    <property type="project" value="InterPro"/>
</dbReference>
<evidence type="ECO:0000256" key="8">
    <source>
        <dbReference type="ARBA" id="ARBA00023033"/>
    </source>
</evidence>
<organism evidence="11 12">
    <name type="scientific">Leucosporidium creatinivorum</name>
    <dbReference type="NCBI Taxonomy" id="106004"/>
    <lineage>
        <taxon>Eukaryota</taxon>
        <taxon>Fungi</taxon>
        <taxon>Dikarya</taxon>
        <taxon>Basidiomycota</taxon>
        <taxon>Pucciniomycotina</taxon>
        <taxon>Microbotryomycetes</taxon>
        <taxon>Leucosporidiales</taxon>
        <taxon>Leucosporidium</taxon>
    </lineage>
</organism>
<accession>A0A1Y2FWX4</accession>
<dbReference type="PRINTS" id="PR00385">
    <property type="entry name" value="P450"/>
</dbReference>
<evidence type="ECO:0000256" key="3">
    <source>
        <dbReference type="ARBA" id="ARBA00010617"/>
    </source>
</evidence>
<comment type="cofactor">
    <cofactor evidence="1 9">
        <name>heme</name>
        <dbReference type="ChEBI" id="CHEBI:30413"/>
    </cofactor>
</comment>